<dbReference type="EMBL" id="CADCTF010000017">
    <property type="protein sequence ID" value="CAA9216233.1"/>
    <property type="molecule type" value="Genomic_DNA"/>
</dbReference>
<evidence type="ECO:0000313" key="1">
    <source>
        <dbReference type="EMBL" id="CAA9216233.1"/>
    </source>
</evidence>
<dbReference type="Gene3D" id="3.30.530.20">
    <property type="match status" value="1"/>
</dbReference>
<accession>A0A6J4H9H2</accession>
<dbReference type="InterPro" id="IPR019587">
    <property type="entry name" value="Polyketide_cyclase/dehydratase"/>
</dbReference>
<gene>
    <name evidence="1" type="ORF">AVDCRST_MAG50-230</name>
</gene>
<proteinExistence type="predicted"/>
<organism evidence="1">
    <name type="scientific">uncultured Acidimicrobiales bacterium</name>
    <dbReference type="NCBI Taxonomy" id="310071"/>
    <lineage>
        <taxon>Bacteria</taxon>
        <taxon>Bacillati</taxon>
        <taxon>Actinomycetota</taxon>
        <taxon>Acidimicrobiia</taxon>
        <taxon>Acidimicrobiales</taxon>
        <taxon>environmental samples</taxon>
    </lineage>
</organism>
<sequence length="163" mass="18281">MKYADGPTAEAEVLIDAPLETVWKHATDINVPARFSGEFQGAEWIDDGPALGARFKGRNEHTALGSWETTAWVTRYEPLREFAWSVSDPDEPSATWWFTLEEVEGGVRLRQGARMGPAPSGLTIAIRSMPDKEERIVARRLEEWTRNLQATVEGIKQLAETRA</sequence>
<protein>
    <submittedName>
        <fullName evidence="1">Polyketide cyclase/dehydrase</fullName>
    </submittedName>
</protein>
<name>A0A6J4H9H2_9ACTN</name>
<dbReference type="Pfam" id="PF10604">
    <property type="entry name" value="Polyketide_cyc2"/>
    <property type="match status" value="1"/>
</dbReference>
<reference evidence="1" key="1">
    <citation type="submission" date="2020-02" db="EMBL/GenBank/DDBJ databases">
        <authorList>
            <person name="Meier V. D."/>
        </authorList>
    </citation>
    <scope>NUCLEOTIDE SEQUENCE</scope>
    <source>
        <strain evidence="1">AVDCRST_MAG50</strain>
    </source>
</reference>
<dbReference type="SUPFAM" id="SSF55961">
    <property type="entry name" value="Bet v1-like"/>
    <property type="match status" value="1"/>
</dbReference>
<dbReference type="CDD" id="cd07812">
    <property type="entry name" value="SRPBCC"/>
    <property type="match status" value="1"/>
</dbReference>
<dbReference type="InterPro" id="IPR023393">
    <property type="entry name" value="START-like_dom_sf"/>
</dbReference>
<dbReference type="AlphaFoldDB" id="A0A6J4H9H2"/>